<reference evidence="2 3" key="1">
    <citation type="journal article" date="2021" name="Elife">
        <title>Chloroplast acquisition without the gene transfer in kleptoplastic sea slugs, Plakobranchus ocellatus.</title>
        <authorList>
            <person name="Maeda T."/>
            <person name="Takahashi S."/>
            <person name="Yoshida T."/>
            <person name="Shimamura S."/>
            <person name="Takaki Y."/>
            <person name="Nagai Y."/>
            <person name="Toyoda A."/>
            <person name="Suzuki Y."/>
            <person name="Arimoto A."/>
            <person name="Ishii H."/>
            <person name="Satoh N."/>
            <person name="Nishiyama T."/>
            <person name="Hasebe M."/>
            <person name="Maruyama T."/>
            <person name="Minagawa J."/>
            <person name="Obokata J."/>
            <person name="Shigenobu S."/>
        </authorList>
    </citation>
    <scope>NUCLEOTIDE SEQUENCE [LARGE SCALE GENOMIC DNA]</scope>
</reference>
<accession>A0AAV4HUP3</accession>
<name>A0AAV4HUP3_9GAST</name>
<dbReference type="Proteomes" id="UP000762676">
    <property type="component" value="Unassembled WGS sequence"/>
</dbReference>
<gene>
    <name evidence="2" type="ORF">ElyMa_004553600</name>
</gene>
<keyword evidence="3" id="KW-1185">Reference proteome</keyword>
<dbReference type="AlphaFoldDB" id="A0AAV4HUP3"/>
<proteinExistence type="predicted"/>
<dbReference type="EMBL" id="BMAT01009180">
    <property type="protein sequence ID" value="GFS00386.1"/>
    <property type="molecule type" value="Genomic_DNA"/>
</dbReference>
<sequence length="133" mass="14633">MRIGDDDDGDSNNVTIETTKTDRECSNPPQESIEKTTPPPQPASSQNSTTAHHQRCSTPLVVFPNAICLVSFTASSPYMYMAISMVNAELRFVTEYNTSPLDAIPRGMFLGPWRTMVTETLGQDEADVWATST</sequence>
<comment type="caution">
    <text evidence="2">The sequence shown here is derived from an EMBL/GenBank/DDBJ whole genome shotgun (WGS) entry which is preliminary data.</text>
</comment>
<feature type="region of interest" description="Disordered" evidence="1">
    <location>
        <begin position="1"/>
        <end position="55"/>
    </location>
</feature>
<feature type="compositionally biased region" description="Acidic residues" evidence="1">
    <location>
        <begin position="1"/>
        <end position="10"/>
    </location>
</feature>
<evidence type="ECO:0000313" key="3">
    <source>
        <dbReference type="Proteomes" id="UP000762676"/>
    </source>
</evidence>
<evidence type="ECO:0000256" key="1">
    <source>
        <dbReference type="SAM" id="MobiDB-lite"/>
    </source>
</evidence>
<evidence type="ECO:0000313" key="2">
    <source>
        <dbReference type="EMBL" id="GFS00386.1"/>
    </source>
</evidence>
<protein>
    <submittedName>
        <fullName evidence="2">Uncharacterized protein</fullName>
    </submittedName>
</protein>
<organism evidence="2 3">
    <name type="scientific">Elysia marginata</name>
    <dbReference type="NCBI Taxonomy" id="1093978"/>
    <lineage>
        <taxon>Eukaryota</taxon>
        <taxon>Metazoa</taxon>
        <taxon>Spiralia</taxon>
        <taxon>Lophotrochozoa</taxon>
        <taxon>Mollusca</taxon>
        <taxon>Gastropoda</taxon>
        <taxon>Heterobranchia</taxon>
        <taxon>Euthyneura</taxon>
        <taxon>Panpulmonata</taxon>
        <taxon>Sacoglossa</taxon>
        <taxon>Placobranchoidea</taxon>
        <taxon>Plakobranchidae</taxon>
        <taxon>Elysia</taxon>
    </lineage>
</organism>